<dbReference type="OrthoDB" id="9813426at2"/>
<accession>A0A4R9M243</accession>
<dbReference type="AlphaFoldDB" id="A0A4R9M243"/>
<feature type="transmembrane region" description="Helical" evidence="6">
    <location>
        <begin position="103"/>
        <end position="124"/>
    </location>
</feature>
<feature type="transmembrane region" description="Helical" evidence="6">
    <location>
        <begin position="130"/>
        <end position="150"/>
    </location>
</feature>
<dbReference type="Pfam" id="PF09335">
    <property type="entry name" value="VTT_dom"/>
    <property type="match status" value="1"/>
</dbReference>
<evidence type="ECO:0000256" key="4">
    <source>
        <dbReference type="ARBA" id="ARBA00022989"/>
    </source>
</evidence>
<dbReference type="PANTHER" id="PTHR42709:SF6">
    <property type="entry name" value="UNDECAPRENYL PHOSPHATE TRANSPORTER A"/>
    <property type="match status" value="1"/>
</dbReference>
<evidence type="ECO:0000313" key="8">
    <source>
        <dbReference type="EMBL" id="TGN18828.1"/>
    </source>
</evidence>
<feature type="transmembrane region" description="Helical" evidence="6">
    <location>
        <begin position="42"/>
        <end position="66"/>
    </location>
</feature>
<keyword evidence="4 6" id="KW-1133">Transmembrane helix</keyword>
<dbReference type="InterPro" id="IPR032816">
    <property type="entry name" value="VTT_dom"/>
</dbReference>
<dbReference type="InterPro" id="IPR051311">
    <property type="entry name" value="DedA_domain"/>
</dbReference>
<feature type="domain" description="VTT" evidence="7">
    <location>
        <begin position="23"/>
        <end position="151"/>
    </location>
</feature>
<proteinExistence type="predicted"/>
<organism evidence="8 9">
    <name type="scientific">Leptospira idonii</name>
    <dbReference type="NCBI Taxonomy" id="1193500"/>
    <lineage>
        <taxon>Bacteria</taxon>
        <taxon>Pseudomonadati</taxon>
        <taxon>Spirochaetota</taxon>
        <taxon>Spirochaetia</taxon>
        <taxon>Leptospirales</taxon>
        <taxon>Leptospiraceae</taxon>
        <taxon>Leptospira</taxon>
    </lineage>
</organism>
<dbReference type="Proteomes" id="UP000298058">
    <property type="component" value="Unassembled WGS sequence"/>
</dbReference>
<comment type="subcellular location">
    <subcellularLocation>
        <location evidence="1">Cell membrane</location>
        <topology evidence="1">Multi-pass membrane protein</topology>
    </subcellularLocation>
</comment>
<name>A0A4R9M243_9LEPT</name>
<dbReference type="EMBL" id="RQHW01000047">
    <property type="protein sequence ID" value="TGN18828.1"/>
    <property type="molecule type" value="Genomic_DNA"/>
</dbReference>
<evidence type="ECO:0000313" key="9">
    <source>
        <dbReference type="Proteomes" id="UP000298058"/>
    </source>
</evidence>
<comment type="caution">
    <text evidence="8">The sequence shown here is derived from an EMBL/GenBank/DDBJ whole genome shotgun (WGS) entry which is preliminary data.</text>
</comment>
<evidence type="ECO:0000256" key="1">
    <source>
        <dbReference type="ARBA" id="ARBA00004651"/>
    </source>
</evidence>
<keyword evidence="3 6" id="KW-0812">Transmembrane</keyword>
<evidence type="ECO:0000256" key="2">
    <source>
        <dbReference type="ARBA" id="ARBA00022475"/>
    </source>
</evidence>
<sequence>MPGWALWLFFAFSNFLENVFPPWPGDSFTAFSGFLAAQTHPAISLFSVITASLTGNWLGAFLMFRFGARVLQFLKKTKLPFLKALYEEESLEKTFHWFRRNSILVVILSRFSAGIRFFVSIVAGMAKMNIIQFMFLYTVAIVLWCGLLIGGGFKLGKNWNQILVILSVYNKIITIAIVFFAVVFCIFYYLKKRRTKLTP</sequence>
<dbReference type="PANTHER" id="PTHR42709">
    <property type="entry name" value="ALKALINE PHOSPHATASE LIKE PROTEIN"/>
    <property type="match status" value="1"/>
</dbReference>
<feature type="transmembrane region" description="Helical" evidence="6">
    <location>
        <begin position="162"/>
        <end position="190"/>
    </location>
</feature>
<gene>
    <name evidence="8" type="ORF">EHS15_15175</name>
</gene>
<evidence type="ECO:0000256" key="6">
    <source>
        <dbReference type="SAM" id="Phobius"/>
    </source>
</evidence>
<keyword evidence="9" id="KW-1185">Reference proteome</keyword>
<dbReference type="GO" id="GO:0005886">
    <property type="term" value="C:plasma membrane"/>
    <property type="evidence" value="ECO:0007669"/>
    <property type="project" value="UniProtKB-SubCell"/>
</dbReference>
<reference evidence="8" key="1">
    <citation type="journal article" date="2019" name="PLoS Negl. Trop. Dis.">
        <title>Revisiting the worldwide diversity of Leptospira species in the environment.</title>
        <authorList>
            <person name="Vincent A.T."/>
            <person name="Schiettekatte O."/>
            <person name="Bourhy P."/>
            <person name="Veyrier F.J."/>
            <person name="Picardeau M."/>
        </authorList>
    </citation>
    <scope>NUCLEOTIDE SEQUENCE [LARGE SCALE GENOMIC DNA]</scope>
    <source>
        <strain evidence="8">201300427</strain>
    </source>
</reference>
<protein>
    <submittedName>
        <fullName evidence="8">DedA family protein</fullName>
    </submittedName>
</protein>
<keyword evidence="2" id="KW-1003">Cell membrane</keyword>
<evidence type="ECO:0000259" key="7">
    <source>
        <dbReference type="Pfam" id="PF09335"/>
    </source>
</evidence>
<keyword evidence="5 6" id="KW-0472">Membrane</keyword>
<evidence type="ECO:0000256" key="5">
    <source>
        <dbReference type="ARBA" id="ARBA00023136"/>
    </source>
</evidence>
<evidence type="ECO:0000256" key="3">
    <source>
        <dbReference type="ARBA" id="ARBA00022692"/>
    </source>
</evidence>